<reference evidence="1 2" key="1">
    <citation type="submission" date="2017-06" db="EMBL/GenBank/DDBJ databases">
        <authorList>
            <person name="Calovich-Benne C.K."/>
            <person name="Green B.Y."/>
            <person name="Gonzales J.C."/>
            <person name="Martinez A.D."/>
            <person name="Suri N."/>
            <person name="Nayek S."/>
            <person name="Bhuiyan S."/>
            <person name="Hughes L.E."/>
            <person name="Garlena R.A."/>
            <person name="Russell D.A."/>
            <person name="Pope W.H."/>
            <person name="Jacobs-Sera D."/>
            <person name="Hendrix R.W."/>
            <person name="Hatfull G.F."/>
        </authorList>
    </citation>
    <scope>NUCLEOTIDE SEQUENCE [LARGE SCALE GENOMIC DNA]</scope>
</reference>
<accession>A0A222YZI9</accession>
<keyword evidence="2" id="KW-1185">Reference proteome</keyword>
<evidence type="ECO:0000313" key="2">
    <source>
        <dbReference type="Proteomes" id="UP000221957"/>
    </source>
</evidence>
<dbReference type="Proteomes" id="UP000221957">
    <property type="component" value="Segment"/>
</dbReference>
<name>A0A222YZI9_9CAUD</name>
<sequence>MRCSEGGGAIRLAYRKTEAYQPVRHVLECAHAGKLLSTA</sequence>
<protein>
    <submittedName>
        <fullName evidence="1">Uncharacterized protein</fullName>
    </submittedName>
</protein>
<gene>
    <name evidence="1" type="ORF">SEA_PARADIDDLES_241</name>
</gene>
<evidence type="ECO:0000313" key="1">
    <source>
        <dbReference type="EMBL" id="ASR77669.1"/>
    </source>
</evidence>
<organism evidence="1 2">
    <name type="scientific">Streptomyces phage Paradiddles</name>
    <dbReference type="NCBI Taxonomy" id="2023993"/>
    <lineage>
        <taxon>Viruses</taxon>
        <taxon>Duplodnaviria</taxon>
        <taxon>Heunggongvirae</taxon>
        <taxon>Uroviricota</taxon>
        <taxon>Caudoviricetes</taxon>
        <taxon>Stanwilliamsviridae</taxon>
        <taxon>Boydwoodruffvirinae</taxon>
        <taxon>Samistivirus</taxon>
        <taxon>Samistivirus paradiddles</taxon>
    </lineage>
</organism>
<proteinExistence type="predicted"/>
<dbReference type="EMBL" id="MF347637">
    <property type="protein sequence ID" value="ASR77669.1"/>
    <property type="molecule type" value="Genomic_DNA"/>
</dbReference>